<accession>A0A0H1R8H3</accession>
<dbReference type="PATRIC" id="fig|1225564.3.peg.5565"/>
<dbReference type="Gene3D" id="3.50.50.60">
    <property type="entry name" value="FAD/NAD(P)-binding domain"/>
    <property type="match status" value="1"/>
</dbReference>
<evidence type="ECO:0000313" key="4">
    <source>
        <dbReference type="Proteomes" id="UP000035489"/>
    </source>
</evidence>
<dbReference type="EMBL" id="LCYG01000056">
    <property type="protein sequence ID" value="KLK91349.1"/>
    <property type="molecule type" value="Genomic_DNA"/>
</dbReference>
<dbReference type="InterPro" id="IPR036188">
    <property type="entry name" value="FAD/NAD-bd_sf"/>
</dbReference>
<evidence type="ECO:0000313" key="3">
    <source>
        <dbReference type="EMBL" id="KLK91349.1"/>
    </source>
</evidence>
<keyword evidence="4" id="KW-1185">Reference proteome</keyword>
<dbReference type="PANTHER" id="PTHR13847">
    <property type="entry name" value="SARCOSINE DEHYDROGENASE-RELATED"/>
    <property type="match status" value="1"/>
</dbReference>
<evidence type="ECO:0000256" key="1">
    <source>
        <dbReference type="ARBA" id="ARBA00023002"/>
    </source>
</evidence>
<reference evidence="3 4" key="1">
    <citation type="submission" date="2015-05" db="EMBL/GenBank/DDBJ databases">
        <title>Draft genome sequence of Microvirga vignae strain BR3299, a novel nitrogen fixing bacteria isolated from Brazil semi-aired region.</title>
        <authorList>
            <person name="Zilli J.E."/>
            <person name="Passos S.R."/>
            <person name="Leite J."/>
            <person name="Baldani J.I."/>
            <person name="Xavier G.R."/>
            <person name="Rumjaneck N.G."/>
            <person name="Simoes-Araujo J.L."/>
        </authorList>
    </citation>
    <scope>NUCLEOTIDE SEQUENCE [LARGE SCALE GENOMIC DNA]</scope>
    <source>
        <strain evidence="3 4">BR3299</strain>
    </source>
</reference>
<proteinExistence type="predicted"/>
<dbReference type="InterPro" id="IPR006076">
    <property type="entry name" value="FAD-dep_OxRdtase"/>
</dbReference>
<feature type="domain" description="FAD dependent oxidoreductase" evidence="2">
    <location>
        <begin position="40"/>
        <end position="404"/>
    </location>
</feature>
<dbReference type="SUPFAM" id="SSF51905">
    <property type="entry name" value="FAD/NAD(P)-binding domain"/>
    <property type="match status" value="1"/>
</dbReference>
<sequence>MRPFLPSIDPSDCSWWLDEALKNEGSVPAAAPLEGECKADVAIVGGGFAGLWTALTLKSRRPGLSVVLIEAAICGSGASGKNGGKVHGYWSSLGTAVQALGRDGALAIARAGDWAQDGIRTFASECDRDIWWREGGNLVVATTSQQEEKIADVMRHARELGAEDHVAVLSAEEVQARCMSPVFRRGLFYPDAATVHPARLARALRQAAIDRGVALFENTPMLSVDPGHPCRIKTPRGLIVAREVVLATNAALSERREIRPHVSLFSSYVVMTEPAPEQLAAMGWKGDEGLADLRMFLHYFRKTPDGRVLMGSGSGPVGYGDDAQARHLTHDRASIGRAEAGLRRLLPGLQEVPLARAWGGAIDVSADRLPFFKTIPDTRIHYACGFSGHGVNATYIAGQCLASLVLNEEDRWSTLPFCTRSLPQLPPEPFRFTGASVIRSAILACEEADEQDLHAPALARAVAKLPKILGLRIGIR</sequence>
<gene>
    <name evidence="3" type="ORF">AA309_21110</name>
</gene>
<dbReference type="AlphaFoldDB" id="A0A0H1R8H3"/>
<dbReference type="Gene3D" id="3.30.9.10">
    <property type="entry name" value="D-Amino Acid Oxidase, subunit A, domain 2"/>
    <property type="match status" value="1"/>
</dbReference>
<dbReference type="RefSeq" id="WP_047190980.1">
    <property type="nucleotide sequence ID" value="NZ_LCYG01000056.1"/>
</dbReference>
<evidence type="ECO:0000259" key="2">
    <source>
        <dbReference type="Pfam" id="PF01266"/>
    </source>
</evidence>
<dbReference type="Proteomes" id="UP000035489">
    <property type="component" value="Unassembled WGS sequence"/>
</dbReference>
<comment type="caution">
    <text evidence="3">The sequence shown here is derived from an EMBL/GenBank/DDBJ whole genome shotgun (WGS) entry which is preliminary data.</text>
</comment>
<keyword evidence="1" id="KW-0560">Oxidoreductase</keyword>
<dbReference type="GO" id="GO:0005737">
    <property type="term" value="C:cytoplasm"/>
    <property type="evidence" value="ECO:0007669"/>
    <property type="project" value="TreeGrafter"/>
</dbReference>
<dbReference type="Pfam" id="PF01266">
    <property type="entry name" value="DAO"/>
    <property type="match status" value="1"/>
</dbReference>
<name>A0A0H1R8H3_9HYPH</name>
<dbReference type="PANTHER" id="PTHR13847:SF285">
    <property type="entry name" value="FAD DEPENDENT OXIDOREDUCTASE DOMAIN-CONTAINING PROTEIN"/>
    <property type="match status" value="1"/>
</dbReference>
<dbReference type="STRING" id="1225564.AA309_21110"/>
<dbReference type="GO" id="GO:0016491">
    <property type="term" value="F:oxidoreductase activity"/>
    <property type="evidence" value="ECO:0007669"/>
    <property type="project" value="UniProtKB-KW"/>
</dbReference>
<dbReference type="OrthoDB" id="9806601at2"/>
<organism evidence="3 4">
    <name type="scientific">Microvirga vignae</name>
    <dbReference type="NCBI Taxonomy" id="1225564"/>
    <lineage>
        <taxon>Bacteria</taxon>
        <taxon>Pseudomonadati</taxon>
        <taxon>Pseudomonadota</taxon>
        <taxon>Alphaproteobacteria</taxon>
        <taxon>Hyphomicrobiales</taxon>
        <taxon>Methylobacteriaceae</taxon>
        <taxon>Microvirga</taxon>
    </lineage>
</organism>
<protein>
    <submittedName>
        <fullName evidence="3">FAD-dependent oxidoreductase</fullName>
    </submittedName>
</protein>